<keyword evidence="2" id="KW-0645">Protease</keyword>
<dbReference type="GO" id="GO:0006508">
    <property type="term" value="P:proteolysis"/>
    <property type="evidence" value="ECO:0007669"/>
    <property type="project" value="UniProtKB-KW"/>
</dbReference>
<name>E2BRR2_HARSA</name>
<accession>E2BRR2</accession>
<dbReference type="Proteomes" id="UP000008237">
    <property type="component" value="Unassembled WGS sequence"/>
</dbReference>
<feature type="non-terminal residue" evidence="2">
    <location>
        <position position="86"/>
    </location>
</feature>
<dbReference type="EMBL" id="GL449986">
    <property type="protein sequence ID" value="EFN81615.1"/>
    <property type="molecule type" value="Genomic_DNA"/>
</dbReference>
<dbReference type="Pfam" id="PF00089">
    <property type="entry name" value="Trypsin"/>
    <property type="match status" value="1"/>
</dbReference>
<dbReference type="PANTHER" id="PTHR24260">
    <property type="match status" value="1"/>
</dbReference>
<dbReference type="InterPro" id="IPR009003">
    <property type="entry name" value="Peptidase_S1_PA"/>
</dbReference>
<feature type="non-terminal residue" evidence="2">
    <location>
        <position position="1"/>
    </location>
</feature>
<evidence type="ECO:0000259" key="1">
    <source>
        <dbReference type="PROSITE" id="PS50240"/>
    </source>
</evidence>
<dbReference type="OrthoDB" id="238681at2759"/>
<keyword evidence="2" id="KW-0378">Hydrolase</keyword>
<organism evidence="3">
    <name type="scientific">Harpegnathos saltator</name>
    <name type="common">Jerdon's jumping ant</name>
    <dbReference type="NCBI Taxonomy" id="610380"/>
    <lineage>
        <taxon>Eukaryota</taxon>
        <taxon>Metazoa</taxon>
        <taxon>Ecdysozoa</taxon>
        <taxon>Arthropoda</taxon>
        <taxon>Hexapoda</taxon>
        <taxon>Insecta</taxon>
        <taxon>Pterygota</taxon>
        <taxon>Neoptera</taxon>
        <taxon>Endopterygota</taxon>
        <taxon>Hymenoptera</taxon>
        <taxon>Apocrita</taxon>
        <taxon>Aculeata</taxon>
        <taxon>Formicoidea</taxon>
        <taxon>Formicidae</taxon>
        <taxon>Ponerinae</taxon>
        <taxon>Ponerini</taxon>
        <taxon>Harpegnathos</taxon>
    </lineage>
</organism>
<dbReference type="Gene3D" id="2.40.10.10">
    <property type="entry name" value="Trypsin-like serine proteases"/>
    <property type="match status" value="1"/>
</dbReference>
<feature type="domain" description="Peptidase S1" evidence="1">
    <location>
        <begin position="1"/>
        <end position="86"/>
    </location>
</feature>
<protein>
    <submittedName>
        <fullName evidence="2">Serine protease gd</fullName>
    </submittedName>
</protein>
<gene>
    <name evidence="2" type="ORF">EAI_08254</name>
</gene>
<dbReference type="OMA" id="VARQNEF"/>
<dbReference type="InterPro" id="IPR043504">
    <property type="entry name" value="Peptidase_S1_PA_chymotrypsin"/>
</dbReference>
<evidence type="ECO:0000313" key="2">
    <source>
        <dbReference type="EMBL" id="EFN81615.1"/>
    </source>
</evidence>
<dbReference type="PROSITE" id="PS50240">
    <property type="entry name" value="TRYPSIN_DOM"/>
    <property type="match status" value="1"/>
</dbReference>
<proteinExistence type="predicted"/>
<dbReference type="AlphaFoldDB" id="E2BRR2"/>
<dbReference type="InterPro" id="IPR051333">
    <property type="entry name" value="CLIP_Serine_Protease"/>
</dbReference>
<reference evidence="2 3" key="1">
    <citation type="journal article" date="2010" name="Science">
        <title>Genomic comparison of the ants Camponotus floridanus and Harpegnathos saltator.</title>
        <authorList>
            <person name="Bonasio R."/>
            <person name="Zhang G."/>
            <person name="Ye C."/>
            <person name="Mutti N.S."/>
            <person name="Fang X."/>
            <person name="Qin N."/>
            <person name="Donahue G."/>
            <person name="Yang P."/>
            <person name="Li Q."/>
            <person name="Li C."/>
            <person name="Zhang P."/>
            <person name="Huang Z."/>
            <person name="Berger S.L."/>
            <person name="Reinberg D."/>
            <person name="Wang J."/>
            <person name="Liebig J."/>
        </authorList>
    </citation>
    <scope>NUCLEOTIDE SEQUENCE [LARGE SCALE GENOMIC DNA]</scope>
    <source>
        <strain evidence="2 3">R22 G/1</strain>
    </source>
</reference>
<dbReference type="PANTHER" id="PTHR24260:SF143">
    <property type="entry name" value="SERINE PROTEASE GD-LIKE PROTEIN"/>
    <property type="match status" value="1"/>
</dbReference>
<evidence type="ECO:0000313" key="3">
    <source>
        <dbReference type="Proteomes" id="UP000008237"/>
    </source>
</evidence>
<dbReference type="InterPro" id="IPR001254">
    <property type="entry name" value="Trypsin_dom"/>
</dbReference>
<keyword evidence="3" id="KW-1185">Reference proteome</keyword>
<sequence>EECLWSNPRFVSFTSNRTFCAGLRDGSGPCNGDSGSGLVLHDSTTGRYQIRGIVSRSLFDLNEMTCDLTQYVVFVDVAKYIPWINQ</sequence>
<dbReference type="SUPFAM" id="SSF50494">
    <property type="entry name" value="Trypsin-like serine proteases"/>
    <property type="match status" value="1"/>
</dbReference>
<dbReference type="GO" id="GO:0004252">
    <property type="term" value="F:serine-type endopeptidase activity"/>
    <property type="evidence" value="ECO:0007669"/>
    <property type="project" value="InterPro"/>
</dbReference>
<dbReference type="InParanoid" id="E2BRR2"/>